<dbReference type="AlphaFoldDB" id="A0AAU7F8N5"/>
<dbReference type="GO" id="GO:0046872">
    <property type="term" value="F:metal ion binding"/>
    <property type="evidence" value="ECO:0007669"/>
    <property type="project" value="UniProtKB-KW"/>
</dbReference>
<dbReference type="RefSeq" id="WP_348944224.1">
    <property type="nucleotide sequence ID" value="NZ_CP157355.1"/>
</dbReference>
<evidence type="ECO:0000313" key="15">
    <source>
        <dbReference type="EMBL" id="XBL99833.1"/>
    </source>
</evidence>
<keyword evidence="11 13" id="KW-0472">Membrane</keyword>
<evidence type="ECO:0000256" key="10">
    <source>
        <dbReference type="ARBA" id="ARBA00023004"/>
    </source>
</evidence>
<feature type="domain" description="Cytochrome b561 bacterial/Ni-hydrogenase" evidence="14">
    <location>
        <begin position="12"/>
        <end position="175"/>
    </location>
</feature>
<keyword evidence="8" id="KW-0249">Electron transport</keyword>
<dbReference type="InterPro" id="IPR011577">
    <property type="entry name" value="Cyt_b561_bac/Ni-Hgenase"/>
</dbReference>
<evidence type="ECO:0000256" key="13">
    <source>
        <dbReference type="SAM" id="Phobius"/>
    </source>
</evidence>
<dbReference type="KEGG" id="cmav:ABHF33_12270"/>
<sequence>MTPNIRPEAEQYHPFSVLMHWLTVLLVLGIVLALGLAQWFGRGSSAHAFWLQAHSVLGQMTFGVSLLRLLVLNHYGAPAPCGEDEAQVLVAKVMHALLYGLIGFLACSGVLLSVAYLAGQSVLGMTVPMTLNPQAMGFVRQLHVLVAMGFVFIALAHGLYASAMHYFAGRVALRRLAVRDLTVVDAIAAPQIDAHYIQLEQERA</sequence>
<feature type="transmembrane region" description="Helical" evidence="13">
    <location>
        <begin position="53"/>
        <end position="75"/>
    </location>
</feature>
<proteinExistence type="inferred from homology"/>
<dbReference type="GO" id="GO:0022904">
    <property type="term" value="P:respiratory electron transport chain"/>
    <property type="evidence" value="ECO:0007669"/>
    <property type="project" value="InterPro"/>
</dbReference>
<reference evidence="15" key="1">
    <citation type="submission" date="2024-05" db="EMBL/GenBank/DDBJ databases">
        <authorList>
            <person name="Yang L."/>
            <person name="Pan L."/>
        </authorList>
    </citation>
    <scope>NUCLEOTIDE SEQUENCE</scope>
    <source>
        <strain evidence="15">FCG-7</strain>
    </source>
</reference>
<evidence type="ECO:0000256" key="2">
    <source>
        <dbReference type="ARBA" id="ARBA00004651"/>
    </source>
</evidence>
<feature type="transmembrane region" description="Helical" evidence="13">
    <location>
        <begin position="138"/>
        <end position="160"/>
    </location>
</feature>
<dbReference type="EMBL" id="CP157355">
    <property type="protein sequence ID" value="XBL99833.1"/>
    <property type="molecule type" value="Genomic_DNA"/>
</dbReference>
<evidence type="ECO:0000256" key="12">
    <source>
        <dbReference type="ARBA" id="ARBA00037975"/>
    </source>
</evidence>
<accession>A0AAU7F8N5</accession>
<feature type="transmembrane region" description="Helical" evidence="13">
    <location>
        <begin position="21"/>
        <end position="41"/>
    </location>
</feature>
<keyword evidence="5" id="KW-0349">Heme</keyword>
<evidence type="ECO:0000256" key="1">
    <source>
        <dbReference type="ARBA" id="ARBA00001970"/>
    </source>
</evidence>
<dbReference type="GO" id="GO:0020037">
    <property type="term" value="F:heme binding"/>
    <property type="evidence" value="ECO:0007669"/>
    <property type="project" value="TreeGrafter"/>
</dbReference>
<evidence type="ECO:0000256" key="11">
    <source>
        <dbReference type="ARBA" id="ARBA00023136"/>
    </source>
</evidence>
<evidence type="ECO:0000256" key="6">
    <source>
        <dbReference type="ARBA" id="ARBA00022692"/>
    </source>
</evidence>
<organism evidence="15">
    <name type="scientific">Chitinibacter mangrovi</name>
    <dbReference type="NCBI Taxonomy" id="3153927"/>
    <lineage>
        <taxon>Bacteria</taxon>
        <taxon>Pseudomonadati</taxon>
        <taxon>Pseudomonadota</taxon>
        <taxon>Betaproteobacteria</taxon>
        <taxon>Neisseriales</taxon>
        <taxon>Chitinibacteraceae</taxon>
        <taxon>Chitinibacter</taxon>
    </lineage>
</organism>
<protein>
    <submittedName>
        <fullName evidence="15">Cytochrome b/b6 domain-containing protein</fullName>
    </submittedName>
</protein>
<dbReference type="InterPro" id="IPR016174">
    <property type="entry name" value="Di-haem_cyt_TM"/>
</dbReference>
<keyword evidence="6 13" id="KW-0812">Transmembrane</keyword>
<keyword evidence="7" id="KW-0479">Metal-binding</keyword>
<dbReference type="PANTHER" id="PTHR30529">
    <property type="entry name" value="CYTOCHROME B561"/>
    <property type="match status" value="1"/>
</dbReference>
<comment type="similarity">
    <text evidence="12">Belongs to the cytochrome b561 family.</text>
</comment>
<gene>
    <name evidence="15" type="ORF">ABHF33_12270</name>
</gene>
<name>A0AAU7F8N5_9NEIS</name>
<evidence type="ECO:0000256" key="9">
    <source>
        <dbReference type="ARBA" id="ARBA00022989"/>
    </source>
</evidence>
<dbReference type="Pfam" id="PF01292">
    <property type="entry name" value="Ni_hydr_CYTB"/>
    <property type="match status" value="1"/>
</dbReference>
<dbReference type="InterPro" id="IPR052168">
    <property type="entry name" value="Cytochrome_b561_oxidase"/>
</dbReference>
<dbReference type="SUPFAM" id="SSF81342">
    <property type="entry name" value="Transmembrane di-heme cytochromes"/>
    <property type="match status" value="1"/>
</dbReference>
<dbReference type="GO" id="GO:0005886">
    <property type="term" value="C:plasma membrane"/>
    <property type="evidence" value="ECO:0007669"/>
    <property type="project" value="UniProtKB-SubCell"/>
</dbReference>
<dbReference type="PANTHER" id="PTHR30529:SF1">
    <property type="entry name" value="CYTOCHROME B561 HOMOLOG 2"/>
    <property type="match status" value="1"/>
</dbReference>
<keyword evidence="3" id="KW-0813">Transport</keyword>
<keyword evidence="10" id="KW-0408">Iron</keyword>
<keyword evidence="4" id="KW-1003">Cell membrane</keyword>
<comment type="subcellular location">
    <subcellularLocation>
        <location evidence="2">Cell membrane</location>
        <topology evidence="2">Multi-pass membrane protein</topology>
    </subcellularLocation>
</comment>
<evidence type="ECO:0000256" key="4">
    <source>
        <dbReference type="ARBA" id="ARBA00022475"/>
    </source>
</evidence>
<evidence type="ECO:0000256" key="5">
    <source>
        <dbReference type="ARBA" id="ARBA00022617"/>
    </source>
</evidence>
<evidence type="ECO:0000256" key="3">
    <source>
        <dbReference type="ARBA" id="ARBA00022448"/>
    </source>
</evidence>
<keyword evidence="9 13" id="KW-1133">Transmembrane helix</keyword>
<evidence type="ECO:0000256" key="8">
    <source>
        <dbReference type="ARBA" id="ARBA00022982"/>
    </source>
</evidence>
<evidence type="ECO:0000259" key="14">
    <source>
        <dbReference type="Pfam" id="PF01292"/>
    </source>
</evidence>
<comment type="cofactor">
    <cofactor evidence="1">
        <name>heme b</name>
        <dbReference type="ChEBI" id="CHEBI:60344"/>
    </cofactor>
</comment>
<dbReference type="GO" id="GO:0009055">
    <property type="term" value="F:electron transfer activity"/>
    <property type="evidence" value="ECO:0007669"/>
    <property type="project" value="InterPro"/>
</dbReference>
<evidence type="ECO:0000256" key="7">
    <source>
        <dbReference type="ARBA" id="ARBA00022723"/>
    </source>
</evidence>
<feature type="transmembrane region" description="Helical" evidence="13">
    <location>
        <begin position="96"/>
        <end position="118"/>
    </location>
</feature>